<name>A0A9Q8PBH3_PASFU</name>
<dbReference type="EC" id="6.3.2.3" evidence="4"/>
<evidence type="ECO:0000256" key="6">
    <source>
        <dbReference type="ARBA" id="ARBA00022684"/>
    </source>
</evidence>
<evidence type="ECO:0000256" key="9">
    <source>
        <dbReference type="ARBA" id="ARBA00022840"/>
    </source>
</evidence>
<evidence type="ECO:0000256" key="1">
    <source>
        <dbReference type="ARBA" id="ARBA00001946"/>
    </source>
</evidence>
<evidence type="ECO:0000256" key="8">
    <source>
        <dbReference type="ARBA" id="ARBA00022741"/>
    </source>
</evidence>
<comment type="cofactor">
    <cofactor evidence="1">
        <name>Mg(2+)</name>
        <dbReference type="ChEBI" id="CHEBI:18420"/>
    </cofactor>
</comment>
<keyword evidence="9" id="KW-0067">ATP-binding</keyword>
<dbReference type="AlphaFoldDB" id="A0A9Q8PBH3"/>
<evidence type="ECO:0000256" key="10">
    <source>
        <dbReference type="ARBA" id="ARBA00022842"/>
    </source>
</evidence>
<keyword evidence="8" id="KW-0547">Nucleotide-binding</keyword>
<feature type="region of interest" description="Disordered" evidence="11">
    <location>
        <begin position="273"/>
        <end position="301"/>
    </location>
</feature>
<comment type="similarity">
    <text evidence="3">Belongs to the eukaryotic GSH synthase family.</text>
</comment>
<dbReference type="GO" id="GO:0005524">
    <property type="term" value="F:ATP binding"/>
    <property type="evidence" value="ECO:0007669"/>
    <property type="project" value="UniProtKB-KW"/>
</dbReference>
<gene>
    <name evidence="13" type="ORF">CLAFUR5_07649</name>
</gene>
<dbReference type="KEGG" id="ffu:CLAFUR5_07649"/>
<dbReference type="InterPro" id="IPR014042">
    <property type="entry name" value="Glutathione_synthase_a-hlx"/>
</dbReference>
<keyword evidence="10" id="KW-0460">Magnesium</keyword>
<dbReference type="EMBL" id="CP090168">
    <property type="protein sequence ID" value="UJO19416.1"/>
    <property type="molecule type" value="Genomic_DNA"/>
</dbReference>
<dbReference type="GO" id="GO:0046872">
    <property type="term" value="F:metal ion binding"/>
    <property type="evidence" value="ECO:0007669"/>
    <property type="project" value="UniProtKB-KW"/>
</dbReference>
<dbReference type="InterPro" id="IPR037013">
    <property type="entry name" value="GSH-S_sub-bd_sf"/>
</dbReference>
<dbReference type="GeneID" id="71987527"/>
<dbReference type="Pfam" id="PF03917">
    <property type="entry name" value="GSH_synth_ATP"/>
    <property type="match status" value="1"/>
</dbReference>
<dbReference type="Pfam" id="PF03199">
    <property type="entry name" value="GSH_synthase"/>
    <property type="match status" value="1"/>
</dbReference>
<accession>A0A9Q8PBH3</accession>
<dbReference type="OrthoDB" id="63721at2759"/>
<evidence type="ECO:0000313" key="14">
    <source>
        <dbReference type="Proteomes" id="UP000756132"/>
    </source>
</evidence>
<dbReference type="GO" id="GO:0043295">
    <property type="term" value="F:glutathione binding"/>
    <property type="evidence" value="ECO:0007669"/>
    <property type="project" value="TreeGrafter"/>
</dbReference>
<dbReference type="InterPro" id="IPR016185">
    <property type="entry name" value="PreATP-grasp_dom_sf"/>
</dbReference>
<keyword evidence="7" id="KW-0479">Metal-binding</keyword>
<reference evidence="13" key="2">
    <citation type="journal article" date="2022" name="Microb. Genom.">
        <title>A chromosome-scale genome assembly of the tomato pathogen Cladosporium fulvum reveals a compartmentalized genome architecture and the presence of a dispensable chromosome.</title>
        <authorList>
            <person name="Zaccaron A.Z."/>
            <person name="Chen L.H."/>
            <person name="Samaras A."/>
            <person name="Stergiopoulos I."/>
        </authorList>
    </citation>
    <scope>NUCLEOTIDE SEQUENCE</scope>
    <source>
        <strain evidence="13">Race5_Kim</strain>
    </source>
</reference>
<evidence type="ECO:0000256" key="7">
    <source>
        <dbReference type="ARBA" id="ARBA00022723"/>
    </source>
</evidence>
<dbReference type="Proteomes" id="UP000756132">
    <property type="component" value="Chromosome 6"/>
</dbReference>
<dbReference type="SUPFAM" id="SSF56059">
    <property type="entry name" value="Glutathione synthetase ATP-binding domain-like"/>
    <property type="match status" value="1"/>
</dbReference>
<dbReference type="Gene3D" id="1.10.1080.10">
    <property type="entry name" value="Glutathione Synthetase, Chain A, domain 3"/>
    <property type="match status" value="1"/>
</dbReference>
<comment type="pathway">
    <text evidence="2">Sulfur metabolism; glutathione biosynthesis; glutathione from L-cysteine and L-glutamate: step 2/2.</text>
</comment>
<evidence type="ECO:0000256" key="3">
    <source>
        <dbReference type="ARBA" id="ARBA00010385"/>
    </source>
</evidence>
<dbReference type="SUPFAM" id="SSF54909">
    <property type="entry name" value="Dimeric alpha+beta barrel"/>
    <property type="match status" value="1"/>
</dbReference>
<dbReference type="Gene3D" id="3.40.50.1760">
    <property type="entry name" value="Glutathione synthase, substrate-binding domain superfamily, eukaryotic"/>
    <property type="match status" value="1"/>
</dbReference>
<keyword evidence="5" id="KW-0436">Ligase</keyword>
<feature type="domain" description="Glutathione synthase substrate-binding" evidence="12">
    <location>
        <begin position="599"/>
        <end position="704"/>
    </location>
</feature>
<dbReference type="InterPro" id="IPR004887">
    <property type="entry name" value="GSH_synth_subst-bd"/>
</dbReference>
<dbReference type="GO" id="GO:0004363">
    <property type="term" value="F:glutathione synthase activity"/>
    <property type="evidence" value="ECO:0007669"/>
    <property type="project" value="UniProtKB-EC"/>
</dbReference>
<evidence type="ECO:0000256" key="5">
    <source>
        <dbReference type="ARBA" id="ARBA00022598"/>
    </source>
</evidence>
<dbReference type="Gene3D" id="3.30.70.100">
    <property type="match status" value="1"/>
</dbReference>
<organism evidence="13 14">
    <name type="scientific">Passalora fulva</name>
    <name type="common">Tomato leaf mold</name>
    <name type="synonym">Cladosporium fulvum</name>
    <dbReference type="NCBI Taxonomy" id="5499"/>
    <lineage>
        <taxon>Eukaryota</taxon>
        <taxon>Fungi</taxon>
        <taxon>Dikarya</taxon>
        <taxon>Ascomycota</taxon>
        <taxon>Pezizomycotina</taxon>
        <taxon>Dothideomycetes</taxon>
        <taxon>Dothideomycetidae</taxon>
        <taxon>Mycosphaerellales</taxon>
        <taxon>Mycosphaerellaceae</taxon>
        <taxon>Fulvia</taxon>
    </lineage>
</organism>
<dbReference type="SUPFAM" id="SSF52440">
    <property type="entry name" value="PreATP-grasp domain"/>
    <property type="match status" value="1"/>
</dbReference>
<keyword evidence="6" id="KW-0317">Glutathione biosynthesis</keyword>
<evidence type="ECO:0000256" key="11">
    <source>
        <dbReference type="SAM" id="MobiDB-lite"/>
    </source>
</evidence>
<feature type="region of interest" description="Disordered" evidence="11">
    <location>
        <begin position="319"/>
        <end position="350"/>
    </location>
</feature>
<protein>
    <recommendedName>
        <fullName evidence="4">glutathione synthase</fullName>
        <ecNumber evidence="4">6.3.2.3</ecNumber>
    </recommendedName>
</protein>
<dbReference type="PANTHER" id="PTHR11130">
    <property type="entry name" value="GLUTATHIONE SYNTHETASE"/>
    <property type="match status" value="1"/>
</dbReference>
<proteinExistence type="inferred from homology"/>
<evidence type="ECO:0000259" key="12">
    <source>
        <dbReference type="Pfam" id="PF03199"/>
    </source>
</evidence>
<dbReference type="GO" id="GO:0005829">
    <property type="term" value="C:cytosol"/>
    <property type="evidence" value="ECO:0007669"/>
    <property type="project" value="TreeGrafter"/>
</dbReference>
<dbReference type="RefSeq" id="XP_047763782.1">
    <property type="nucleotide sequence ID" value="XM_047906797.1"/>
</dbReference>
<evidence type="ECO:0000256" key="4">
    <source>
        <dbReference type="ARBA" id="ARBA00012214"/>
    </source>
</evidence>
<evidence type="ECO:0000313" key="13">
    <source>
        <dbReference type="EMBL" id="UJO19416.1"/>
    </source>
</evidence>
<evidence type="ECO:0000256" key="2">
    <source>
        <dbReference type="ARBA" id="ARBA00004965"/>
    </source>
</evidence>
<dbReference type="InterPro" id="IPR005615">
    <property type="entry name" value="Glutathione_synthase"/>
</dbReference>
<dbReference type="InterPro" id="IPR011008">
    <property type="entry name" value="Dimeric_a/b-barrel"/>
</dbReference>
<reference evidence="13" key="1">
    <citation type="submission" date="2021-12" db="EMBL/GenBank/DDBJ databases">
        <authorList>
            <person name="Zaccaron A."/>
            <person name="Stergiopoulos I."/>
        </authorList>
    </citation>
    <scope>NUCLEOTIDE SEQUENCE</scope>
    <source>
        <strain evidence="13">Race5_Kim</strain>
    </source>
</reference>
<keyword evidence="14" id="KW-1185">Reference proteome</keyword>
<sequence length="755" mass="84818">MPQSARFCPLPRHGINHLPPKHRAQFHHSGGLARCLREQDVEYGAPCRVQKNLHRRSKGKYHISKTLSQHPFTTFIVIFEATFPASKNAVAGAHCTKIAPFLSDQEGFIPETGFISPHNEEKHLTYAKCEGEAAAQRWRMNSEHLRIQHKARHGVFEDFRLRCGSDFTDQELLTPTEQSGQYMIVYEELMSDATKEGGLEASAIERLSISGATDIFNEASEITAYQGEKSIVWLMPFQSKEAAVKCMASQAFGKLQHTPDAVRLMRIMRDYGKSNRKEAPAGAGGSNCRVSRSSREFQATRGEEDVWDKALNFSLERQSHIPCPPQPRSESNDNQDLRDNTRSHQSSTDSQDVIRITLDLHWTTSVHSCPTPALEATVRQGPRIQATLRRFTQDMAPTDDEIDLLASEVKDYQITHGSLLKMVGYETESTVTARPVNVSLIPTPLPSKGFQTAKDLQSIFNELYVKVANDEDWLFETLGPLLEHDVFFAALWGVWLEFKKAGVVQPVVCGIFRSDYMLHAVEEDRALKQVEMNTFSVAGACHAERVAGMHRHLRRTGAGSQTSSPSGYLVRKDNTQSLVKILHQAHKAYTTPNTTPKQTCILTIVQPNNFNITDERPIEYSLWGRDTPCYRCEWQNILNRTTLSDDRTLHFHPQPSTPGSRIEVSVIYYRAGYQATEYDSSGLQARLRLESSRAIKCPDVLTHLTTFKAVQQASSHKTRCGGTVSVSREGRTSARDVHARAYFGDLRSQGASDEV</sequence>
<dbReference type="PANTHER" id="PTHR11130:SF0">
    <property type="entry name" value="GLUTATHIONE SYNTHETASE"/>
    <property type="match status" value="1"/>
</dbReference>